<evidence type="ECO:0000256" key="9">
    <source>
        <dbReference type="ARBA" id="ARBA00022842"/>
    </source>
</evidence>
<dbReference type="Proteomes" id="UP000325372">
    <property type="component" value="Unassembled WGS sequence"/>
</dbReference>
<sequence>MGEVQMTALAARLAPALKPPFCLHLHGDLGAGKTTFVRALIQGMGYAGRVKSPTYGLLEHYPLADVQVLHLDLYRIGDPEELEFLGITDLFDEKTVLLAEWPERGGALLPAADAVLEFNHSGTERRVTILPYSSSGNALCHSFQRLL</sequence>
<dbReference type="PANTHER" id="PTHR33540">
    <property type="entry name" value="TRNA THREONYLCARBAMOYLADENOSINE BIOSYNTHESIS PROTEIN TSAE"/>
    <property type="match status" value="1"/>
</dbReference>
<dbReference type="NCBIfam" id="TIGR00150">
    <property type="entry name" value="T6A_YjeE"/>
    <property type="match status" value="1"/>
</dbReference>
<dbReference type="InterPro" id="IPR027417">
    <property type="entry name" value="P-loop_NTPase"/>
</dbReference>
<dbReference type="GO" id="GO:0002949">
    <property type="term" value="P:tRNA threonylcarbamoyladenosine modification"/>
    <property type="evidence" value="ECO:0007669"/>
    <property type="project" value="InterPro"/>
</dbReference>
<name>A0A5N0TGH3_9GAMM</name>
<dbReference type="PANTHER" id="PTHR33540:SF2">
    <property type="entry name" value="TRNA THREONYLCARBAMOYLADENOSINE BIOSYNTHESIS PROTEIN TSAE"/>
    <property type="match status" value="1"/>
</dbReference>
<organism evidence="11 12">
    <name type="scientific">Marinihelvus fidelis</name>
    <dbReference type="NCBI Taxonomy" id="2613842"/>
    <lineage>
        <taxon>Bacteria</taxon>
        <taxon>Pseudomonadati</taxon>
        <taxon>Pseudomonadota</taxon>
        <taxon>Gammaproteobacteria</taxon>
        <taxon>Chromatiales</taxon>
        <taxon>Wenzhouxiangellaceae</taxon>
        <taxon>Marinihelvus</taxon>
    </lineage>
</organism>
<evidence type="ECO:0000256" key="6">
    <source>
        <dbReference type="ARBA" id="ARBA00022723"/>
    </source>
</evidence>
<dbReference type="GO" id="GO:0046872">
    <property type="term" value="F:metal ion binding"/>
    <property type="evidence" value="ECO:0007669"/>
    <property type="project" value="UniProtKB-KW"/>
</dbReference>
<evidence type="ECO:0000256" key="2">
    <source>
        <dbReference type="ARBA" id="ARBA00007599"/>
    </source>
</evidence>
<keyword evidence="8" id="KW-0067">ATP-binding</keyword>
<comment type="caution">
    <text evidence="11">The sequence shown here is derived from an EMBL/GenBank/DDBJ whole genome shotgun (WGS) entry which is preliminary data.</text>
</comment>
<dbReference type="Pfam" id="PF02367">
    <property type="entry name" value="TsaE"/>
    <property type="match status" value="1"/>
</dbReference>
<dbReference type="GO" id="GO:0016740">
    <property type="term" value="F:transferase activity"/>
    <property type="evidence" value="ECO:0007669"/>
    <property type="project" value="UniProtKB-KW"/>
</dbReference>
<dbReference type="GO" id="GO:0005737">
    <property type="term" value="C:cytoplasm"/>
    <property type="evidence" value="ECO:0007669"/>
    <property type="project" value="UniProtKB-SubCell"/>
</dbReference>
<dbReference type="SUPFAM" id="SSF52540">
    <property type="entry name" value="P-loop containing nucleoside triphosphate hydrolases"/>
    <property type="match status" value="1"/>
</dbReference>
<accession>A0A5N0TGH3</accession>
<evidence type="ECO:0000313" key="11">
    <source>
        <dbReference type="EMBL" id="KAA9133574.1"/>
    </source>
</evidence>
<evidence type="ECO:0000256" key="1">
    <source>
        <dbReference type="ARBA" id="ARBA00004496"/>
    </source>
</evidence>
<evidence type="ECO:0000256" key="10">
    <source>
        <dbReference type="ARBA" id="ARBA00032441"/>
    </source>
</evidence>
<evidence type="ECO:0000256" key="5">
    <source>
        <dbReference type="ARBA" id="ARBA00022694"/>
    </source>
</evidence>
<dbReference type="InterPro" id="IPR003442">
    <property type="entry name" value="T6A_TsaE"/>
</dbReference>
<dbReference type="Gene3D" id="3.40.50.300">
    <property type="entry name" value="P-loop containing nucleotide triphosphate hydrolases"/>
    <property type="match status" value="1"/>
</dbReference>
<keyword evidence="12" id="KW-1185">Reference proteome</keyword>
<evidence type="ECO:0000256" key="8">
    <source>
        <dbReference type="ARBA" id="ARBA00022840"/>
    </source>
</evidence>
<keyword evidence="9" id="KW-0460">Magnesium</keyword>
<dbReference type="GO" id="GO:0005524">
    <property type="term" value="F:ATP binding"/>
    <property type="evidence" value="ECO:0007669"/>
    <property type="project" value="UniProtKB-KW"/>
</dbReference>
<comment type="similarity">
    <text evidence="2">Belongs to the TsaE family.</text>
</comment>
<proteinExistence type="inferred from homology"/>
<keyword evidence="7" id="KW-0547">Nucleotide-binding</keyword>
<keyword evidence="5" id="KW-0819">tRNA processing</keyword>
<dbReference type="AlphaFoldDB" id="A0A5N0TGH3"/>
<evidence type="ECO:0000256" key="3">
    <source>
        <dbReference type="ARBA" id="ARBA00019010"/>
    </source>
</evidence>
<protein>
    <recommendedName>
        <fullName evidence="3">tRNA threonylcarbamoyladenosine biosynthesis protein TsaE</fullName>
    </recommendedName>
    <alternativeName>
        <fullName evidence="10">t(6)A37 threonylcarbamoyladenosine biosynthesis protein TsaE</fullName>
    </alternativeName>
</protein>
<evidence type="ECO:0000256" key="4">
    <source>
        <dbReference type="ARBA" id="ARBA00022490"/>
    </source>
</evidence>
<keyword evidence="11" id="KW-0808">Transferase</keyword>
<keyword evidence="6" id="KW-0479">Metal-binding</keyword>
<comment type="subcellular location">
    <subcellularLocation>
        <location evidence="1">Cytoplasm</location>
    </subcellularLocation>
</comment>
<dbReference type="EMBL" id="VYXP01000002">
    <property type="protein sequence ID" value="KAA9133574.1"/>
    <property type="molecule type" value="Genomic_DNA"/>
</dbReference>
<reference evidence="11 12" key="1">
    <citation type="submission" date="2019-09" db="EMBL/GenBank/DDBJ databases">
        <title>Wenzhouxiangella sp. Genome sequencing and assembly.</title>
        <authorList>
            <person name="Zhang R."/>
        </authorList>
    </citation>
    <scope>NUCLEOTIDE SEQUENCE [LARGE SCALE GENOMIC DNA]</scope>
    <source>
        <strain evidence="11 12">W260</strain>
    </source>
</reference>
<evidence type="ECO:0000313" key="12">
    <source>
        <dbReference type="Proteomes" id="UP000325372"/>
    </source>
</evidence>
<evidence type="ECO:0000256" key="7">
    <source>
        <dbReference type="ARBA" id="ARBA00022741"/>
    </source>
</evidence>
<keyword evidence="4" id="KW-0963">Cytoplasm</keyword>
<gene>
    <name evidence="11" type="primary">tsaE</name>
    <name evidence="11" type="ORF">F3N42_01770</name>
</gene>